<organism evidence="6 7">
    <name type="scientific">Pandoraea pulmonicola</name>
    <dbReference type="NCBI Taxonomy" id="93221"/>
    <lineage>
        <taxon>Bacteria</taxon>
        <taxon>Pseudomonadati</taxon>
        <taxon>Pseudomonadota</taxon>
        <taxon>Betaproteobacteria</taxon>
        <taxon>Burkholderiales</taxon>
        <taxon>Burkholderiaceae</taxon>
        <taxon>Pandoraea</taxon>
    </lineage>
</organism>
<evidence type="ECO:0000256" key="3">
    <source>
        <dbReference type="ARBA" id="ARBA00023785"/>
    </source>
</evidence>
<keyword evidence="2" id="KW-0012">Acyltransferase</keyword>
<name>A0ABN4U7Y8_PANPU</name>
<evidence type="ECO:0000313" key="6">
    <source>
        <dbReference type="EMBL" id="APD13287.1"/>
    </source>
</evidence>
<reference evidence="6" key="1">
    <citation type="submission" date="2016-11" db="EMBL/GenBank/DDBJ databases">
        <title>Complete Genome Sequencing of Pandoraea pulmonicola DSM 16583.</title>
        <authorList>
            <person name="Chan K.-G."/>
        </authorList>
    </citation>
    <scope>NUCLEOTIDE SEQUENCE</scope>
    <source>
        <strain evidence="6">DSM 16583</strain>
    </source>
</reference>
<evidence type="ECO:0000256" key="2">
    <source>
        <dbReference type="ARBA" id="ARBA00023315"/>
    </source>
</evidence>
<comment type="catalytic activity">
    <reaction evidence="4">
        <text>L-threonyl-[protein] + acetyl-CoA = O-acetyl-L-threonyl-[protein] + CoA</text>
        <dbReference type="Rhea" id="RHEA:65340"/>
        <dbReference type="Rhea" id="RHEA-COMP:11060"/>
        <dbReference type="Rhea" id="RHEA-COMP:16780"/>
        <dbReference type="ChEBI" id="CHEBI:30013"/>
        <dbReference type="ChEBI" id="CHEBI:57287"/>
        <dbReference type="ChEBI" id="CHEBI:57288"/>
        <dbReference type="ChEBI" id="CHEBI:141025"/>
    </reaction>
    <physiologicalReaction direction="left-to-right" evidence="4">
        <dbReference type="Rhea" id="RHEA:65341"/>
    </physiologicalReaction>
</comment>
<gene>
    <name evidence="6" type="ORF">RO07_25135</name>
</gene>
<dbReference type="EMBL" id="CP010310">
    <property type="protein sequence ID" value="APD13287.1"/>
    <property type="molecule type" value="Genomic_DNA"/>
</dbReference>
<keyword evidence="1" id="KW-0808">Transferase</keyword>
<evidence type="ECO:0000256" key="5">
    <source>
        <dbReference type="ARBA" id="ARBA00048662"/>
    </source>
</evidence>
<dbReference type="Pfam" id="PF03421">
    <property type="entry name" value="Acetyltransf_14"/>
    <property type="match status" value="1"/>
</dbReference>
<dbReference type="Proteomes" id="UP000035086">
    <property type="component" value="Chromosome"/>
</dbReference>
<evidence type="ECO:0000256" key="1">
    <source>
        <dbReference type="ARBA" id="ARBA00022679"/>
    </source>
</evidence>
<accession>A0ABN4U7Y8</accession>
<proteinExistence type="inferred from homology"/>
<evidence type="ECO:0000313" key="7">
    <source>
        <dbReference type="Proteomes" id="UP000035086"/>
    </source>
</evidence>
<keyword evidence="7" id="KW-1185">Reference proteome</keyword>
<comment type="similarity">
    <text evidence="3">Belongs to the acetyltransferase YopJ family.</text>
</comment>
<comment type="catalytic activity">
    <reaction evidence="5">
        <text>L-seryl-[protein] + acetyl-CoA = O-acetyl-L-seryl-[protein] + CoA</text>
        <dbReference type="Rhea" id="RHEA:59392"/>
        <dbReference type="Rhea" id="RHEA-COMP:9863"/>
        <dbReference type="Rhea" id="RHEA-COMP:15352"/>
        <dbReference type="ChEBI" id="CHEBI:29999"/>
        <dbReference type="ChEBI" id="CHEBI:57287"/>
        <dbReference type="ChEBI" id="CHEBI:57288"/>
        <dbReference type="ChEBI" id="CHEBI:141128"/>
    </reaction>
    <physiologicalReaction direction="left-to-right" evidence="5">
        <dbReference type="Rhea" id="RHEA:59393"/>
    </physiologicalReaction>
</comment>
<protein>
    <submittedName>
        <fullName evidence="6">Uncharacterized protein</fullName>
    </submittedName>
</protein>
<sequence>MFSLQNCKAMFRDAEAFEALHDRLRSGEFADMLSKGYASSEECDAIVPPSLMKHTQSSRRLADYERRHLEGHPERSATISRLTRRQRGLTFSRNERTYSVSIEMARVKTAGRALAAGGGDRTLQVPSFEHDFLSSAESE</sequence>
<evidence type="ECO:0000256" key="4">
    <source>
        <dbReference type="ARBA" id="ARBA00048364"/>
    </source>
</evidence>
<dbReference type="InterPro" id="IPR005083">
    <property type="entry name" value="YopJ-like"/>
</dbReference>